<feature type="region of interest" description="Disordered" evidence="1">
    <location>
        <begin position="190"/>
        <end position="212"/>
    </location>
</feature>
<sequence length="212" mass="23171">MELNLHPIATKCFVSGRDFAEHDRVVSYLVREAASTGSGQASGEVARRDLLESEDGKFMPPAFVYCRWVTADFRPRRDDNTDRNLKFTAENLFLTLATAAGAGSENGIEDGTSEAINTPLLQFLALMLERKKILKPRGLSADRSRQLLEHMPSHVMYEVPVGDLNAEFFQKIQEHLGVLVGTPKPKAVPVTAPAAETTPAQPVAPAEPVVTS</sequence>
<gene>
    <name evidence="2" type="ORF">Verru16b_03159</name>
</gene>
<keyword evidence="3" id="KW-1185">Reference proteome</keyword>
<name>A0A1D8AYX4_9BACT</name>
<proteinExistence type="predicted"/>
<protein>
    <submittedName>
        <fullName evidence="2">Uncharacterized protein</fullName>
    </submittedName>
</protein>
<dbReference type="RefSeq" id="WP_069963151.1">
    <property type="nucleotide sequence ID" value="NZ_CP016094.1"/>
</dbReference>
<evidence type="ECO:0000313" key="2">
    <source>
        <dbReference type="EMBL" id="AOS46064.1"/>
    </source>
</evidence>
<reference evidence="2 3" key="1">
    <citation type="submission" date="2016-06" db="EMBL/GenBank/DDBJ databases">
        <title>Three novel species with peptidoglycan cell walls form the new genus Lacunisphaera gen. nov. in the family Opitutaceae of the verrucomicrobial subdivision 4.</title>
        <authorList>
            <person name="Rast P."/>
            <person name="Gloeckner I."/>
            <person name="Jogler M."/>
            <person name="Boedeker C."/>
            <person name="Jeske O."/>
            <person name="Wiegand S."/>
            <person name="Reinhardt R."/>
            <person name="Schumann P."/>
            <person name="Rohde M."/>
            <person name="Spring S."/>
            <person name="Gloeckner F.O."/>
            <person name="Jogler C."/>
        </authorList>
    </citation>
    <scope>NUCLEOTIDE SEQUENCE [LARGE SCALE GENOMIC DNA]</scope>
    <source>
        <strain evidence="2 3">IG16b</strain>
    </source>
</reference>
<dbReference type="KEGG" id="obg:Verru16b_03159"/>
<accession>A0A1D8AYX4</accession>
<dbReference type="EMBL" id="CP016094">
    <property type="protein sequence ID" value="AOS46064.1"/>
    <property type="molecule type" value="Genomic_DNA"/>
</dbReference>
<organism evidence="2 3">
    <name type="scientific">Lacunisphaera limnophila</name>
    <dbReference type="NCBI Taxonomy" id="1838286"/>
    <lineage>
        <taxon>Bacteria</taxon>
        <taxon>Pseudomonadati</taxon>
        <taxon>Verrucomicrobiota</taxon>
        <taxon>Opitutia</taxon>
        <taxon>Opitutales</taxon>
        <taxon>Opitutaceae</taxon>
        <taxon>Lacunisphaera</taxon>
    </lineage>
</organism>
<evidence type="ECO:0000256" key="1">
    <source>
        <dbReference type="SAM" id="MobiDB-lite"/>
    </source>
</evidence>
<dbReference type="Proteomes" id="UP000095228">
    <property type="component" value="Chromosome"/>
</dbReference>
<evidence type="ECO:0000313" key="3">
    <source>
        <dbReference type="Proteomes" id="UP000095228"/>
    </source>
</evidence>
<dbReference type="AlphaFoldDB" id="A0A1D8AYX4"/>